<evidence type="ECO:0000256" key="5">
    <source>
        <dbReference type="ARBA" id="ARBA00022452"/>
    </source>
</evidence>
<dbReference type="GO" id="GO:0046930">
    <property type="term" value="C:pore complex"/>
    <property type="evidence" value="ECO:0007669"/>
    <property type="project" value="UniProtKB-KW"/>
</dbReference>
<dbReference type="PANTHER" id="PTHR35993">
    <property type="entry name" value="OUTER ENVELOPE PORE PROTEIN 21B, CHLOROPLASTIC"/>
    <property type="match status" value="1"/>
</dbReference>
<evidence type="ECO:0000256" key="11">
    <source>
        <dbReference type="ARBA" id="ARBA00023114"/>
    </source>
</evidence>
<dbReference type="GO" id="GO:0008308">
    <property type="term" value="F:voltage-gated monoatomic anion channel activity"/>
    <property type="evidence" value="ECO:0007669"/>
    <property type="project" value="InterPro"/>
</dbReference>
<evidence type="ECO:0000256" key="13">
    <source>
        <dbReference type="ARBA" id="ARBA00024941"/>
    </source>
</evidence>
<evidence type="ECO:0000256" key="2">
    <source>
        <dbReference type="ARBA" id="ARBA00004441"/>
    </source>
</evidence>
<keyword evidence="11" id="KW-0626">Porin</keyword>
<accession>A0AA88VKR4</accession>
<proteinExistence type="inferred from homology"/>
<gene>
    <name evidence="14" type="ORF">RJ639_012333</name>
</gene>
<comment type="subcellular location">
    <subcellularLocation>
        <location evidence="1">Plastid</location>
        <location evidence="1">Chloroplast outer membrane</location>
        <topology evidence="1">Multi-pass membrane protein</topology>
    </subcellularLocation>
    <subcellularLocation>
        <location evidence="2">Plastid</location>
        <location evidence="2">Etioplast membrane</location>
        <topology evidence="2">Multi-pass membrane protein</topology>
    </subcellularLocation>
</comment>
<dbReference type="Proteomes" id="UP001188597">
    <property type="component" value="Unassembled WGS sequence"/>
</dbReference>
<evidence type="ECO:0000256" key="10">
    <source>
        <dbReference type="ARBA" id="ARBA00023065"/>
    </source>
</evidence>
<evidence type="ECO:0000256" key="4">
    <source>
        <dbReference type="ARBA" id="ARBA00022448"/>
    </source>
</evidence>
<evidence type="ECO:0000313" key="14">
    <source>
        <dbReference type="EMBL" id="KAK3010630.1"/>
    </source>
</evidence>
<reference evidence="14" key="1">
    <citation type="submission" date="2022-12" db="EMBL/GenBank/DDBJ databases">
        <title>Draft genome assemblies for two species of Escallonia (Escalloniales).</title>
        <authorList>
            <person name="Chanderbali A."/>
            <person name="Dervinis C."/>
            <person name="Anghel I."/>
            <person name="Soltis D."/>
            <person name="Soltis P."/>
            <person name="Zapata F."/>
        </authorList>
    </citation>
    <scope>NUCLEOTIDE SEQUENCE</scope>
    <source>
        <strain evidence="14">UCBG64.0493</strain>
        <tissue evidence="14">Leaf</tissue>
    </source>
</reference>
<dbReference type="GO" id="GO:0044070">
    <property type="term" value="P:regulation of monoatomic anion transport"/>
    <property type="evidence" value="ECO:0007669"/>
    <property type="project" value="InterPro"/>
</dbReference>
<evidence type="ECO:0000256" key="12">
    <source>
        <dbReference type="ARBA" id="ARBA00023136"/>
    </source>
</evidence>
<dbReference type="PANTHER" id="PTHR35993:SF1">
    <property type="entry name" value="OUTER ENVELOPE PORE PROTEIN 21B, CHLOROPLASTIC"/>
    <property type="match status" value="1"/>
</dbReference>
<evidence type="ECO:0000256" key="3">
    <source>
        <dbReference type="ARBA" id="ARBA00009945"/>
    </source>
</evidence>
<keyword evidence="9" id="KW-1002">Plastid outer membrane</keyword>
<keyword evidence="10" id="KW-0406">Ion transport</keyword>
<evidence type="ECO:0000256" key="6">
    <source>
        <dbReference type="ARBA" id="ARBA00022528"/>
    </source>
</evidence>
<evidence type="ECO:0000256" key="7">
    <source>
        <dbReference type="ARBA" id="ARBA00022640"/>
    </source>
</evidence>
<keyword evidence="4" id="KW-0813">Transport</keyword>
<keyword evidence="7" id="KW-0934">Plastid</keyword>
<protein>
    <submittedName>
        <fullName evidence="14">Uncharacterized protein</fullName>
    </submittedName>
</protein>
<dbReference type="AlphaFoldDB" id="A0AA88VKR4"/>
<evidence type="ECO:0000256" key="1">
    <source>
        <dbReference type="ARBA" id="ARBA00004396"/>
    </source>
</evidence>
<evidence type="ECO:0000256" key="8">
    <source>
        <dbReference type="ARBA" id="ARBA00022692"/>
    </source>
</evidence>
<dbReference type="EMBL" id="JAVXUP010001524">
    <property type="protein sequence ID" value="KAK3010630.1"/>
    <property type="molecule type" value="Genomic_DNA"/>
</dbReference>
<comment type="similarity">
    <text evidence="3">Belongs to the plastid outer envelope porin OEP21 (TC 1.B.29) family.</text>
</comment>
<name>A0AA88VKR4_9ASTE</name>
<dbReference type="InterPro" id="IPR034575">
    <property type="entry name" value="OEP21"/>
</dbReference>
<dbReference type="GO" id="GO:0009707">
    <property type="term" value="C:chloroplast outer membrane"/>
    <property type="evidence" value="ECO:0007669"/>
    <property type="project" value="UniProtKB-SubCell"/>
</dbReference>
<evidence type="ECO:0000313" key="15">
    <source>
        <dbReference type="Proteomes" id="UP001188597"/>
    </source>
</evidence>
<dbReference type="GO" id="GO:0034426">
    <property type="term" value="C:etioplast membrane"/>
    <property type="evidence" value="ECO:0007669"/>
    <property type="project" value="UniProtKB-SubCell"/>
</dbReference>
<organism evidence="14 15">
    <name type="scientific">Escallonia herrerae</name>
    <dbReference type="NCBI Taxonomy" id="1293975"/>
    <lineage>
        <taxon>Eukaryota</taxon>
        <taxon>Viridiplantae</taxon>
        <taxon>Streptophyta</taxon>
        <taxon>Embryophyta</taxon>
        <taxon>Tracheophyta</taxon>
        <taxon>Spermatophyta</taxon>
        <taxon>Magnoliopsida</taxon>
        <taxon>eudicotyledons</taxon>
        <taxon>Gunneridae</taxon>
        <taxon>Pentapetalae</taxon>
        <taxon>asterids</taxon>
        <taxon>campanulids</taxon>
        <taxon>Escalloniales</taxon>
        <taxon>Escalloniaceae</taxon>
        <taxon>Escallonia</taxon>
    </lineage>
</organism>
<keyword evidence="12" id="KW-0472">Membrane</keyword>
<keyword evidence="6" id="KW-0150">Chloroplast</keyword>
<comment type="caution">
    <text evidence="14">The sequence shown here is derived from an EMBL/GenBank/DDBJ whole genome shotgun (WGS) entry which is preliminary data.</text>
</comment>
<sequence length="188" mass="21433">METSLRYGGDTTGLKIHAKEKFPLGSTSFLQRQHLHFELDAIINIFCCICWQLHGELNTRTGAPSCLSAALRYFLPDLSASIAGGVQYDRNRKLRYCVRGKKSFPVTTDGLLKFNIKGQCDADKDFIQTKSRGAAELSWSMLEFQKNQDVRVKLGYEVIDKVPYIQIRENNWTLNADSSGKWNVRYDL</sequence>
<keyword evidence="8" id="KW-0812">Transmembrane</keyword>
<keyword evidence="15" id="KW-1185">Reference proteome</keyword>
<comment type="function">
    <text evidence="13">Voltage-dependent rectifying anion channel that facilitates the translocation between chloroplast and cytoplasm of phosphorylated carbohydrates such as triosephosphate, 3-phosphoglycerate and inorganic phosphate (Pi) depending of ATP to triosephosphate ratio in the plastidial intermembrane space; in high triosephosphate/ATP conditions (e.g. photosynthesis), export of triosphosphate from chloroplast (outward rectifying channels), but in high ATP/triosephosphate conditions (e.g. dark phase), import of phosphosolutes (inward rectifying channels).</text>
</comment>
<dbReference type="GO" id="GO:0015288">
    <property type="term" value="F:porin activity"/>
    <property type="evidence" value="ECO:0007669"/>
    <property type="project" value="UniProtKB-KW"/>
</dbReference>
<evidence type="ECO:0000256" key="9">
    <source>
        <dbReference type="ARBA" id="ARBA00022805"/>
    </source>
</evidence>
<keyword evidence="5" id="KW-1134">Transmembrane beta strand</keyword>